<sequence>MADRTLVAVLVALSAVAIYGGPTSSPIHTARCLVNGTYYSPGESFQRDPCSPCFCGNKGQPICAITDCFFIPCVNPVNDPTKCCPICPDGPNCRVGNVTISSGKDHVVGANTCRCTDDHHALCRPNGCMHNGKHYPDGSFRPSACEHCQCRSGRVSCAIADCFFSPCVDAVHKPDVCCPVCPNGPNCYHGKTKIPAGKDYNDGQQICRCPDHFHFGSGGQQAVCRVVIDPTTAQAHV</sequence>
<feature type="signal peptide" evidence="1">
    <location>
        <begin position="1"/>
        <end position="20"/>
    </location>
</feature>
<dbReference type="OrthoDB" id="6152256at2759"/>
<dbReference type="GO" id="GO:0030514">
    <property type="term" value="P:negative regulation of BMP signaling pathway"/>
    <property type="evidence" value="ECO:0007669"/>
    <property type="project" value="TreeGrafter"/>
</dbReference>
<protein>
    <submittedName>
        <fullName evidence="3">von Willebrand factor C domain-containing protein 2-like</fullName>
    </submittedName>
</protein>
<dbReference type="GO" id="GO:0045202">
    <property type="term" value="C:synapse"/>
    <property type="evidence" value="ECO:0007669"/>
    <property type="project" value="UniProtKB-SubCell"/>
</dbReference>
<keyword evidence="4" id="KW-1185">Reference proteome</keyword>
<dbReference type="PROSITE" id="PS01208">
    <property type="entry name" value="VWFC_1"/>
    <property type="match status" value="2"/>
</dbReference>
<dbReference type="SMART" id="SM00214">
    <property type="entry name" value="VWC"/>
    <property type="match status" value="2"/>
</dbReference>
<feature type="domain" description="VWFC" evidence="2">
    <location>
        <begin position="30"/>
        <end position="88"/>
    </location>
</feature>
<dbReference type="PROSITE" id="PS50184">
    <property type="entry name" value="VWFC_2"/>
    <property type="match status" value="1"/>
</dbReference>
<dbReference type="Proteomes" id="UP000242188">
    <property type="component" value="Unassembled WGS sequence"/>
</dbReference>
<proteinExistence type="predicted"/>
<comment type="caution">
    <text evidence="3">The sequence shown here is derived from an EMBL/GenBank/DDBJ whole genome shotgun (WGS) entry which is preliminary data.</text>
</comment>
<evidence type="ECO:0000259" key="2">
    <source>
        <dbReference type="PROSITE" id="PS50184"/>
    </source>
</evidence>
<dbReference type="GO" id="GO:0005615">
    <property type="term" value="C:extracellular space"/>
    <property type="evidence" value="ECO:0007669"/>
    <property type="project" value="TreeGrafter"/>
</dbReference>
<dbReference type="InterPro" id="IPR001007">
    <property type="entry name" value="VWF_dom"/>
</dbReference>
<feature type="chain" id="PRO_5013165859" evidence="1">
    <location>
        <begin position="21"/>
        <end position="237"/>
    </location>
</feature>
<dbReference type="EMBL" id="NEDP02076467">
    <property type="protein sequence ID" value="OWF36716.1"/>
    <property type="molecule type" value="Genomic_DNA"/>
</dbReference>
<dbReference type="Gene3D" id="2.10.70.10">
    <property type="entry name" value="Complement Module, domain 1"/>
    <property type="match status" value="2"/>
</dbReference>
<dbReference type="AlphaFoldDB" id="A0A210PJX5"/>
<evidence type="ECO:0000256" key="1">
    <source>
        <dbReference type="SAM" id="SignalP"/>
    </source>
</evidence>
<gene>
    <name evidence="3" type="ORF">KP79_PYT20635</name>
</gene>
<keyword evidence="1" id="KW-0732">Signal</keyword>
<evidence type="ECO:0000313" key="4">
    <source>
        <dbReference type="Proteomes" id="UP000242188"/>
    </source>
</evidence>
<dbReference type="GO" id="GO:0032281">
    <property type="term" value="C:AMPA glutamate receptor complex"/>
    <property type="evidence" value="ECO:0007669"/>
    <property type="project" value="TreeGrafter"/>
</dbReference>
<reference evidence="3 4" key="1">
    <citation type="journal article" date="2017" name="Nat. Ecol. Evol.">
        <title>Scallop genome provides insights into evolution of bilaterian karyotype and development.</title>
        <authorList>
            <person name="Wang S."/>
            <person name="Zhang J."/>
            <person name="Jiao W."/>
            <person name="Li J."/>
            <person name="Xun X."/>
            <person name="Sun Y."/>
            <person name="Guo X."/>
            <person name="Huan P."/>
            <person name="Dong B."/>
            <person name="Zhang L."/>
            <person name="Hu X."/>
            <person name="Sun X."/>
            <person name="Wang J."/>
            <person name="Zhao C."/>
            <person name="Wang Y."/>
            <person name="Wang D."/>
            <person name="Huang X."/>
            <person name="Wang R."/>
            <person name="Lv J."/>
            <person name="Li Y."/>
            <person name="Zhang Z."/>
            <person name="Liu B."/>
            <person name="Lu W."/>
            <person name="Hui Y."/>
            <person name="Liang J."/>
            <person name="Zhou Z."/>
            <person name="Hou R."/>
            <person name="Li X."/>
            <person name="Liu Y."/>
            <person name="Li H."/>
            <person name="Ning X."/>
            <person name="Lin Y."/>
            <person name="Zhao L."/>
            <person name="Xing Q."/>
            <person name="Dou J."/>
            <person name="Li Y."/>
            <person name="Mao J."/>
            <person name="Guo H."/>
            <person name="Dou H."/>
            <person name="Li T."/>
            <person name="Mu C."/>
            <person name="Jiang W."/>
            <person name="Fu Q."/>
            <person name="Fu X."/>
            <person name="Miao Y."/>
            <person name="Liu J."/>
            <person name="Yu Q."/>
            <person name="Li R."/>
            <person name="Liao H."/>
            <person name="Li X."/>
            <person name="Kong Y."/>
            <person name="Jiang Z."/>
            <person name="Chourrout D."/>
            <person name="Li R."/>
            <person name="Bao Z."/>
        </authorList>
    </citation>
    <scope>NUCLEOTIDE SEQUENCE [LARGE SCALE GENOMIC DNA]</scope>
    <source>
        <strain evidence="3 4">PY_sf001</strain>
    </source>
</reference>
<dbReference type="PANTHER" id="PTHR46252:SF3">
    <property type="entry name" value="KIELIN_CHORDIN-LIKE PROTEIN"/>
    <property type="match status" value="1"/>
</dbReference>
<name>A0A210PJX5_MIZYE</name>
<dbReference type="InterPro" id="IPR042979">
    <property type="entry name" value="VWC2/VWC2L"/>
</dbReference>
<organism evidence="3 4">
    <name type="scientific">Mizuhopecten yessoensis</name>
    <name type="common">Japanese scallop</name>
    <name type="synonym">Patinopecten yessoensis</name>
    <dbReference type="NCBI Taxonomy" id="6573"/>
    <lineage>
        <taxon>Eukaryota</taxon>
        <taxon>Metazoa</taxon>
        <taxon>Spiralia</taxon>
        <taxon>Lophotrochozoa</taxon>
        <taxon>Mollusca</taxon>
        <taxon>Bivalvia</taxon>
        <taxon>Autobranchia</taxon>
        <taxon>Pteriomorphia</taxon>
        <taxon>Pectinida</taxon>
        <taxon>Pectinoidea</taxon>
        <taxon>Pectinidae</taxon>
        <taxon>Mizuhopecten</taxon>
    </lineage>
</organism>
<accession>A0A210PJX5</accession>
<dbReference type="Pfam" id="PF23334">
    <property type="entry name" value="VWC2L_2nd"/>
    <property type="match status" value="2"/>
</dbReference>
<dbReference type="PANTHER" id="PTHR46252">
    <property type="entry name" value="BRORIN FAMILY MEMBER"/>
    <property type="match status" value="1"/>
</dbReference>
<evidence type="ECO:0000313" key="3">
    <source>
        <dbReference type="EMBL" id="OWF36716.1"/>
    </source>
</evidence>
<dbReference type="SUPFAM" id="SSF57603">
    <property type="entry name" value="FnI-like domain"/>
    <property type="match status" value="2"/>
</dbReference>